<evidence type="ECO:0000313" key="2">
    <source>
        <dbReference type="EMBL" id="QDQ99385.1"/>
    </source>
</evidence>
<proteinExistence type="predicted"/>
<dbReference type="OrthoDB" id="5191769at2"/>
<feature type="transmembrane region" description="Helical" evidence="1">
    <location>
        <begin position="37"/>
        <end position="70"/>
    </location>
</feature>
<dbReference type="Pfam" id="PF10724">
    <property type="entry name" value="DUF2516"/>
    <property type="match status" value="1"/>
</dbReference>
<dbReference type="EMBL" id="CP041765">
    <property type="protein sequence ID" value="QDQ99385.1"/>
    <property type="molecule type" value="Genomic_DNA"/>
</dbReference>
<evidence type="ECO:0000313" key="3">
    <source>
        <dbReference type="Proteomes" id="UP000317344"/>
    </source>
</evidence>
<organism evidence="2 3">
    <name type="scientific">Tomitella fengzijianii</name>
    <dbReference type="NCBI Taxonomy" id="2597660"/>
    <lineage>
        <taxon>Bacteria</taxon>
        <taxon>Bacillati</taxon>
        <taxon>Actinomycetota</taxon>
        <taxon>Actinomycetes</taxon>
        <taxon>Mycobacteriales</taxon>
        <taxon>Tomitella</taxon>
    </lineage>
</organism>
<sequence length="82" mass="8835">MVTRWAAIIFGAVALIHAVRQRSDAFPAVGRLTKPVWIGIIAVALVLFFIMGALSFLGIIGVVAVGIYMADVRPKVDEIQGR</sequence>
<keyword evidence="1" id="KW-0812">Transmembrane</keyword>
<dbReference type="Proteomes" id="UP000317344">
    <property type="component" value="Chromosome"/>
</dbReference>
<evidence type="ECO:0000256" key="1">
    <source>
        <dbReference type="SAM" id="Phobius"/>
    </source>
</evidence>
<dbReference type="InterPro" id="IPR019662">
    <property type="entry name" value="DUF2516"/>
</dbReference>
<gene>
    <name evidence="2" type="ORF">FO059_14360</name>
</gene>
<name>A0A516X8J4_9ACTN</name>
<reference evidence="2 3" key="1">
    <citation type="submission" date="2019-07" db="EMBL/GenBank/DDBJ databases">
        <title>Tomitella cavernea sp. nov., an actinomycete isolated from soil.</title>
        <authorList>
            <person name="Cheng J."/>
        </authorList>
    </citation>
    <scope>NUCLEOTIDE SEQUENCE [LARGE SCALE GENOMIC DNA]</scope>
    <source>
        <strain evidence="2 3">HY188</strain>
    </source>
</reference>
<dbReference type="AlphaFoldDB" id="A0A516X8J4"/>
<keyword evidence="1" id="KW-1133">Transmembrane helix</keyword>
<accession>A0A516X8J4</accession>
<keyword evidence="3" id="KW-1185">Reference proteome</keyword>
<keyword evidence="1" id="KW-0472">Membrane</keyword>
<protein>
    <submittedName>
        <fullName evidence="2">DUF2516 family protein</fullName>
    </submittedName>
</protein>
<dbReference type="KEGG" id="toy:FO059_14360"/>
<reference evidence="2 3" key="2">
    <citation type="submission" date="2019-07" db="EMBL/GenBank/DDBJ databases">
        <authorList>
            <person name="Huang Y."/>
        </authorList>
    </citation>
    <scope>NUCLEOTIDE SEQUENCE [LARGE SCALE GENOMIC DNA]</scope>
    <source>
        <strain evidence="2 3">HY188</strain>
    </source>
</reference>